<accession>A0A5M3WXC1</accession>
<feature type="transmembrane region" description="Helical" evidence="1">
    <location>
        <begin position="256"/>
        <end position="277"/>
    </location>
</feature>
<proteinExistence type="predicted"/>
<comment type="caution">
    <text evidence="3">The sequence shown here is derived from an EMBL/GenBank/DDBJ whole genome shotgun (WGS) entry which is preliminary data.</text>
</comment>
<evidence type="ECO:0000256" key="1">
    <source>
        <dbReference type="SAM" id="Phobius"/>
    </source>
</evidence>
<dbReference type="PANTHER" id="PTHR36927">
    <property type="entry name" value="BLR4337 PROTEIN"/>
    <property type="match status" value="1"/>
</dbReference>
<feature type="transmembrane region" description="Helical" evidence="1">
    <location>
        <begin position="96"/>
        <end position="118"/>
    </location>
</feature>
<dbReference type="PANTHER" id="PTHR36927:SF3">
    <property type="entry name" value="GLUCANS BIOSYNTHESIS PROTEIN C"/>
    <property type="match status" value="1"/>
</dbReference>
<reference evidence="3 4" key="1">
    <citation type="submission" date="2019-10" db="EMBL/GenBank/DDBJ databases">
        <title>Whole genome shotgun sequence of Acrocarpospora macrocephala NBRC 16266.</title>
        <authorList>
            <person name="Ichikawa N."/>
            <person name="Kimura A."/>
            <person name="Kitahashi Y."/>
            <person name="Komaki H."/>
            <person name="Oguchi A."/>
        </authorList>
    </citation>
    <scope>NUCLEOTIDE SEQUENCE [LARGE SCALE GENOMIC DNA]</scope>
    <source>
        <strain evidence="3 4">NBRC 16266</strain>
    </source>
</reference>
<feature type="transmembrane region" description="Helical" evidence="1">
    <location>
        <begin position="336"/>
        <end position="354"/>
    </location>
</feature>
<keyword evidence="1" id="KW-1133">Transmembrane helix</keyword>
<keyword evidence="1" id="KW-0812">Transmembrane</keyword>
<dbReference type="RefSeq" id="WP_155357302.1">
    <property type="nucleotide sequence ID" value="NZ_BAAAHL010000038.1"/>
</dbReference>
<feature type="transmembrane region" description="Helical" evidence="1">
    <location>
        <begin position="374"/>
        <end position="395"/>
    </location>
</feature>
<gene>
    <name evidence="3" type="ORF">Amac_055580</name>
</gene>
<keyword evidence="4" id="KW-1185">Reference proteome</keyword>
<feature type="transmembrane region" description="Helical" evidence="1">
    <location>
        <begin position="289"/>
        <end position="315"/>
    </location>
</feature>
<evidence type="ECO:0000313" key="3">
    <source>
        <dbReference type="EMBL" id="GES11961.1"/>
    </source>
</evidence>
<feature type="transmembrane region" description="Helical" evidence="1">
    <location>
        <begin position="60"/>
        <end position="84"/>
    </location>
</feature>
<feature type="transmembrane region" description="Helical" evidence="1">
    <location>
        <begin position="202"/>
        <end position="220"/>
    </location>
</feature>
<feature type="transmembrane region" description="Helical" evidence="1">
    <location>
        <begin position="161"/>
        <end position="181"/>
    </location>
</feature>
<feature type="transmembrane region" description="Helical" evidence="1">
    <location>
        <begin position="226"/>
        <end position="244"/>
    </location>
</feature>
<protein>
    <recommendedName>
        <fullName evidence="2">Acyltransferase 3 domain-containing protein</fullName>
    </recommendedName>
</protein>
<dbReference type="OrthoDB" id="7375713at2"/>
<organism evidence="3 4">
    <name type="scientific">Acrocarpospora macrocephala</name>
    <dbReference type="NCBI Taxonomy" id="150177"/>
    <lineage>
        <taxon>Bacteria</taxon>
        <taxon>Bacillati</taxon>
        <taxon>Actinomycetota</taxon>
        <taxon>Actinomycetes</taxon>
        <taxon>Streptosporangiales</taxon>
        <taxon>Streptosporangiaceae</taxon>
        <taxon>Acrocarpospora</taxon>
    </lineage>
</organism>
<dbReference type="AlphaFoldDB" id="A0A5M3WXC1"/>
<dbReference type="EMBL" id="BLAE01000033">
    <property type="protein sequence ID" value="GES11961.1"/>
    <property type="molecule type" value="Genomic_DNA"/>
</dbReference>
<dbReference type="InterPro" id="IPR050623">
    <property type="entry name" value="Glucan_succinyl_AcylTrfase"/>
</dbReference>
<dbReference type="GO" id="GO:0016747">
    <property type="term" value="F:acyltransferase activity, transferring groups other than amino-acyl groups"/>
    <property type="evidence" value="ECO:0007669"/>
    <property type="project" value="InterPro"/>
</dbReference>
<name>A0A5M3WXC1_9ACTN</name>
<dbReference type="InterPro" id="IPR002656">
    <property type="entry name" value="Acyl_transf_3_dom"/>
</dbReference>
<sequence length="410" mass="45500">MAEAHIDVAHVPQPERRTELDAIRALVVVGLVFFHSALVFDTRDDYYVKNAETTDATMIVAGLGMVWAMPTLFLVAGLGSWYSLRRRGPGGFATERLLRLGVPLVFATLTIIPVPQWLRLRADPAYHESYLQFLPRFFDIHLDLSDFPFIVAGEHFETGHLWFVEMLLAYALLLALALRWLPRDLGHRIRDGLAVSMRRRGAVLLLPGIPIALITALHGMEEAFAGWSRWAYLLFFLYGFVLAADDRFRTAMRRDATLALVAGLVFFSIGTPGFLAMSGTPGADPLTDMTALAIGSRVLFGAAGWCCVVAILGLLDRRRSARNSTPDAEPRPRGGLGTRLYGYLAAAVLPLYILHQPIVVSVAYGVIRWDAPMVLKYLAIVTASLTLTVAAYDLLVRRTRPTRFLFGMRN</sequence>
<evidence type="ECO:0000259" key="2">
    <source>
        <dbReference type="Pfam" id="PF01757"/>
    </source>
</evidence>
<dbReference type="Proteomes" id="UP000331127">
    <property type="component" value="Unassembled WGS sequence"/>
</dbReference>
<feature type="domain" description="Acyltransferase 3" evidence="2">
    <location>
        <begin position="19"/>
        <end position="392"/>
    </location>
</feature>
<evidence type="ECO:0000313" key="4">
    <source>
        <dbReference type="Proteomes" id="UP000331127"/>
    </source>
</evidence>
<keyword evidence="1" id="KW-0472">Membrane</keyword>
<dbReference type="Pfam" id="PF01757">
    <property type="entry name" value="Acyl_transf_3"/>
    <property type="match status" value="1"/>
</dbReference>
<feature type="transmembrane region" description="Helical" evidence="1">
    <location>
        <begin position="22"/>
        <end position="40"/>
    </location>
</feature>